<name>A0A229VZW6_9BIFI</name>
<dbReference type="EMBL" id="NEWD01000006">
    <property type="protein sequence ID" value="OXN01106.1"/>
    <property type="molecule type" value="Genomic_DNA"/>
</dbReference>
<accession>A0A229VZW6</accession>
<organism evidence="1 2">
    <name type="scientific">Bifidobacterium vansinderenii</name>
    <dbReference type="NCBI Taxonomy" id="1984871"/>
    <lineage>
        <taxon>Bacteria</taxon>
        <taxon>Bacillati</taxon>
        <taxon>Actinomycetota</taxon>
        <taxon>Actinomycetes</taxon>
        <taxon>Bifidobacteriales</taxon>
        <taxon>Bifidobacteriaceae</taxon>
        <taxon>Bifidobacterium</taxon>
    </lineage>
</organism>
<sequence>MSTRAVVRNLPDYPGIYTLQVDGGDVSVRVVLTQPEIEALRASATDAMATVAVERRRRRQA</sequence>
<dbReference type="Proteomes" id="UP000215433">
    <property type="component" value="Unassembled WGS sequence"/>
</dbReference>
<dbReference type="OrthoDB" id="9951348at2"/>
<proteinExistence type="predicted"/>
<keyword evidence="2" id="KW-1185">Reference proteome</keyword>
<protein>
    <submittedName>
        <fullName evidence="1">Uncharacterized protein</fullName>
    </submittedName>
</protein>
<evidence type="ECO:0000313" key="1">
    <source>
        <dbReference type="EMBL" id="OXN01106.1"/>
    </source>
</evidence>
<evidence type="ECO:0000313" key="2">
    <source>
        <dbReference type="Proteomes" id="UP000215433"/>
    </source>
</evidence>
<comment type="caution">
    <text evidence="1">The sequence shown here is derived from an EMBL/GenBank/DDBJ whole genome shotgun (WGS) entry which is preliminary data.</text>
</comment>
<dbReference type="AlphaFoldDB" id="A0A229VZW6"/>
<gene>
    <name evidence="1" type="ORF">Tam10B_0685</name>
</gene>
<reference evidence="1 2" key="1">
    <citation type="submission" date="2017-05" db="EMBL/GenBank/DDBJ databases">
        <title>Bifidobacterium vansinderenii sp. nov.</title>
        <authorList>
            <person name="Lugli G.A."/>
            <person name="Duranti S."/>
            <person name="Mangifesta M."/>
        </authorList>
    </citation>
    <scope>NUCLEOTIDE SEQUENCE [LARGE SCALE GENOMIC DNA]</scope>
    <source>
        <strain evidence="1 2">Tam10B</strain>
    </source>
</reference>
<dbReference type="RefSeq" id="WP_093959869.1">
    <property type="nucleotide sequence ID" value="NZ_NEWD01000006.1"/>
</dbReference>